<protein>
    <submittedName>
        <fullName evidence="1">Uncharacterized protein</fullName>
    </submittedName>
</protein>
<accession>A0A2T5IHU2</accession>
<name>A0A2T5IHU2_9PROT</name>
<organism evidence="1 2">
    <name type="scientific">Nitrosospira multiformis</name>
    <dbReference type="NCBI Taxonomy" id="1231"/>
    <lineage>
        <taxon>Bacteria</taxon>
        <taxon>Pseudomonadati</taxon>
        <taxon>Pseudomonadota</taxon>
        <taxon>Betaproteobacteria</taxon>
        <taxon>Nitrosomonadales</taxon>
        <taxon>Nitrosomonadaceae</taxon>
        <taxon>Nitrosospira</taxon>
    </lineage>
</organism>
<proteinExistence type="predicted"/>
<evidence type="ECO:0000313" key="1">
    <source>
        <dbReference type="EMBL" id="PTQ83400.1"/>
    </source>
</evidence>
<reference evidence="1 2" key="1">
    <citation type="submission" date="2018-04" db="EMBL/GenBank/DDBJ databases">
        <title>Active sludge and wastewater microbial communities from Klosterneuburg, Austria.</title>
        <authorList>
            <person name="Wagner M."/>
        </authorList>
    </citation>
    <scope>NUCLEOTIDE SEQUENCE [LARGE SCALE GENOMIC DNA]</scope>
    <source>
        <strain evidence="1 2">Nl12</strain>
    </source>
</reference>
<comment type="caution">
    <text evidence="1">The sequence shown here is derived from an EMBL/GenBank/DDBJ whole genome shotgun (WGS) entry which is preliminary data.</text>
</comment>
<evidence type="ECO:0000313" key="2">
    <source>
        <dbReference type="Proteomes" id="UP000244152"/>
    </source>
</evidence>
<sequence length="54" mass="6320">MSVSFNIAFNFSIARVPETLYIWDMHIANFVQSIPFCLQPRLQLLARPLLRLAR</sequence>
<dbReference type="Proteomes" id="UP000244152">
    <property type="component" value="Unassembled WGS sequence"/>
</dbReference>
<dbReference type="AlphaFoldDB" id="A0A2T5IHU2"/>
<gene>
    <name evidence="1" type="ORF">C8R21_10194</name>
</gene>
<dbReference type="EMBL" id="QAOK01000001">
    <property type="protein sequence ID" value="PTQ83400.1"/>
    <property type="molecule type" value="Genomic_DNA"/>
</dbReference>